<gene>
    <name evidence="2" type="ORF">GPZ80_28870</name>
</gene>
<reference evidence="2 3" key="1">
    <citation type="submission" date="2020-06" db="EMBL/GenBank/DDBJ databases">
        <title>Actinokineospora xiongansis sp. nov., isolated from soil of Baiyangdian.</title>
        <authorList>
            <person name="Zhang X."/>
        </authorList>
    </citation>
    <scope>NUCLEOTIDE SEQUENCE [LARGE SCALE GENOMIC DNA]</scope>
    <source>
        <strain evidence="2 3">HBU206404</strain>
    </source>
</reference>
<dbReference type="InterPro" id="IPR021005">
    <property type="entry name" value="Znf_CGNR"/>
</dbReference>
<evidence type="ECO:0000313" key="3">
    <source>
        <dbReference type="Proteomes" id="UP000734823"/>
    </source>
</evidence>
<evidence type="ECO:0000259" key="1">
    <source>
        <dbReference type="Pfam" id="PF11706"/>
    </source>
</evidence>
<sequence length="187" mass="20340">MSTAPVLGEPLPIELANTTYAVRGHPQDGLADVDALVWWLDQVRPRLRGDVDLTTVDTADLRAARELRDCVRALASAAVTSARPATADVDTLNRHVRVGRRWRELRWDREPATEPCGTGPSVAAILSAIAQEAVDLFAGPAVAELRACQGPGCVLFFVKGHHRRGWCSAGCGNRARAARHYDSVRNR</sequence>
<dbReference type="RefSeq" id="WP_187224262.1">
    <property type="nucleotide sequence ID" value="NZ_JABVED010000025.1"/>
</dbReference>
<dbReference type="EMBL" id="JABVED010000025">
    <property type="protein sequence ID" value="MBC6451181.1"/>
    <property type="molecule type" value="Genomic_DNA"/>
</dbReference>
<dbReference type="Gene3D" id="1.10.3300.10">
    <property type="entry name" value="Jann2411-like domain"/>
    <property type="match status" value="1"/>
</dbReference>
<dbReference type="SUPFAM" id="SSF160904">
    <property type="entry name" value="Jann2411-like"/>
    <property type="match status" value="1"/>
</dbReference>
<name>A0ABR7LER0_9PSEU</name>
<feature type="domain" description="Zinc finger CGNR" evidence="1">
    <location>
        <begin position="145"/>
        <end position="181"/>
    </location>
</feature>
<dbReference type="InterPro" id="IPR023286">
    <property type="entry name" value="ABATE_dom_sf"/>
</dbReference>
<dbReference type="PANTHER" id="PTHR35525:SF3">
    <property type="entry name" value="BLL6575 PROTEIN"/>
    <property type="match status" value="1"/>
</dbReference>
<dbReference type="Pfam" id="PF07336">
    <property type="entry name" value="ABATE"/>
    <property type="match status" value="1"/>
</dbReference>
<dbReference type="PANTHER" id="PTHR35525">
    <property type="entry name" value="BLL6575 PROTEIN"/>
    <property type="match status" value="1"/>
</dbReference>
<dbReference type="InterPro" id="IPR010852">
    <property type="entry name" value="ABATE"/>
</dbReference>
<evidence type="ECO:0000313" key="2">
    <source>
        <dbReference type="EMBL" id="MBC6451181.1"/>
    </source>
</evidence>
<accession>A0ABR7LER0</accession>
<comment type="caution">
    <text evidence="2">The sequence shown here is derived from an EMBL/GenBank/DDBJ whole genome shotgun (WGS) entry which is preliminary data.</text>
</comment>
<organism evidence="2 3">
    <name type="scientific">Actinokineospora xionganensis</name>
    <dbReference type="NCBI Taxonomy" id="2684470"/>
    <lineage>
        <taxon>Bacteria</taxon>
        <taxon>Bacillati</taxon>
        <taxon>Actinomycetota</taxon>
        <taxon>Actinomycetes</taxon>
        <taxon>Pseudonocardiales</taxon>
        <taxon>Pseudonocardiaceae</taxon>
        <taxon>Actinokineospora</taxon>
    </lineage>
</organism>
<proteinExistence type="predicted"/>
<dbReference type="Proteomes" id="UP000734823">
    <property type="component" value="Unassembled WGS sequence"/>
</dbReference>
<protein>
    <submittedName>
        <fullName evidence="2">ABATE domain-containing protein</fullName>
    </submittedName>
</protein>
<dbReference type="Pfam" id="PF11706">
    <property type="entry name" value="zf-CGNR"/>
    <property type="match status" value="1"/>
</dbReference>
<keyword evidence="3" id="KW-1185">Reference proteome</keyword>